<name>A0A4W2FFB3_BOBOX</name>
<proteinExistence type="predicted"/>
<reference evidence="2" key="2">
    <citation type="submission" date="2025-08" db="UniProtKB">
        <authorList>
            <consortium name="Ensembl"/>
        </authorList>
    </citation>
    <scope>IDENTIFICATION</scope>
</reference>
<dbReference type="Gene3D" id="2.30.30.100">
    <property type="match status" value="1"/>
</dbReference>
<accession>A0A4W2FFB3</accession>
<feature type="region of interest" description="Disordered" evidence="1">
    <location>
        <begin position="1"/>
        <end position="20"/>
    </location>
</feature>
<dbReference type="AlphaFoldDB" id="A0A4W2FFB3"/>
<dbReference type="InterPro" id="IPR010920">
    <property type="entry name" value="LSM_dom_sf"/>
</dbReference>
<dbReference type="GeneTree" id="ENSGT00730000111133"/>
<evidence type="ECO:0000256" key="1">
    <source>
        <dbReference type="SAM" id="MobiDB-lite"/>
    </source>
</evidence>
<dbReference type="Proteomes" id="UP000429181">
    <property type="component" value="Chromosome 27"/>
</dbReference>
<protein>
    <submittedName>
        <fullName evidence="2">LSM1 homolog, mRNA degradation associated</fullName>
    </submittedName>
</protein>
<evidence type="ECO:0000313" key="2">
    <source>
        <dbReference type="Ensembl" id="ENSBIXP00005003304.1"/>
    </source>
</evidence>
<dbReference type="Ensembl" id="ENSBIXT00005010576.1">
    <property type="protein sequence ID" value="ENSBIXP00005003304.1"/>
    <property type="gene ID" value="ENSBIXG00005009477.1"/>
</dbReference>
<organism evidence="2 3">
    <name type="scientific">Bos indicus x Bos taurus</name>
    <name type="common">Hybrid cattle</name>
    <dbReference type="NCBI Taxonomy" id="30522"/>
    <lineage>
        <taxon>Eukaryota</taxon>
        <taxon>Metazoa</taxon>
        <taxon>Chordata</taxon>
        <taxon>Craniata</taxon>
        <taxon>Vertebrata</taxon>
        <taxon>Euteleostomi</taxon>
        <taxon>Mammalia</taxon>
        <taxon>Eutheria</taxon>
        <taxon>Laurasiatheria</taxon>
        <taxon>Artiodactyla</taxon>
        <taxon>Ruminantia</taxon>
        <taxon>Pecora</taxon>
        <taxon>Bovidae</taxon>
        <taxon>Bovinae</taxon>
        <taxon>Bos</taxon>
    </lineage>
</organism>
<gene>
    <name evidence="2" type="primary">LSM1</name>
</gene>
<evidence type="ECO:0000313" key="3">
    <source>
        <dbReference type="Proteomes" id="UP000429181"/>
    </source>
</evidence>
<reference evidence="2 3" key="1">
    <citation type="submission" date="2018-11" db="EMBL/GenBank/DDBJ databases">
        <title>Haplotype-resolved cattle genomes.</title>
        <authorList>
            <person name="Low W.Y."/>
            <person name="Tearle R."/>
            <person name="Bickhart D.M."/>
            <person name="Rosen B.D."/>
            <person name="Koren S."/>
            <person name="Rhie A."/>
            <person name="Hiendleder S."/>
            <person name="Phillippy A.M."/>
            <person name="Smith T.P.L."/>
            <person name="Williams J.L."/>
        </authorList>
    </citation>
    <scope>NUCLEOTIDE SEQUENCE [LARGE SCALE GENOMIC DNA]</scope>
</reference>
<dbReference type="SUPFAM" id="SSF50182">
    <property type="entry name" value="Sm-like ribonucleoproteins"/>
    <property type="match status" value="1"/>
</dbReference>
<sequence length="117" mass="12480">TVPPLPEGGHVAPEVGGVHGGVSGRPRLLKAAAAALVRVRVPVPVPQKRRPRWEEGGVGRAGPPPPYAAAPSRLKMNYMPGTASLIEDIDKKHLVLLRDGRTLIGFLRSIDQFEGAR</sequence>